<sequence>MAIIRRLPWPELLFLFVGVWLCLALEPNAAARLPSDRVVFPSESQPKLESRLKEIDREMAEVSRLTNVSLLMVPQEAKKSMPRMASTSIDTGSEKPPATTTGKGKEEIKKPAPEGSNPTTPRNQTRPSSESKVITFGSEPESNSQRPWDQTEVPTTVKIKVVLEPRITLETTRICPEGFTLSATHCRKNA</sequence>
<keyword evidence="2" id="KW-0732">Signal</keyword>
<reference evidence="4" key="1">
    <citation type="submission" date="2025-04" db="UniProtKB">
        <authorList>
            <consortium name="RefSeq"/>
        </authorList>
    </citation>
    <scope>IDENTIFICATION</scope>
    <source>
        <strain evidence="3 5">14028-0561.14</strain>
        <tissue evidence="5">Whole fly</tissue>
    </source>
</reference>
<protein>
    <submittedName>
        <fullName evidence="4">Uncharacterized protein LOC108078030</fullName>
    </submittedName>
    <submittedName>
        <fullName evidence="5">Uncharacterized protein isoform X2</fullName>
    </submittedName>
</protein>
<dbReference type="RefSeq" id="XP_017027079.1">
    <property type="nucleotide sequence ID" value="XM_017171590.1"/>
</dbReference>
<feature type="compositionally biased region" description="Polar residues" evidence="1">
    <location>
        <begin position="140"/>
        <end position="151"/>
    </location>
</feature>
<feature type="compositionally biased region" description="Polar residues" evidence="1">
    <location>
        <begin position="116"/>
        <end position="132"/>
    </location>
</feature>
<gene>
    <name evidence="4 5" type="primary">LOC108078030</name>
</gene>
<dbReference type="GeneID" id="108078030"/>
<evidence type="ECO:0000313" key="3">
    <source>
        <dbReference type="Proteomes" id="UP001652661"/>
    </source>
</evidence>
<reference evidence="3" key="2">
    <citation type="submission" date="2025-05" db="UniProtKB">
        <authorList>
            <consortium name="RefSeq"/>
        </authorList>
    </citation>
    <scope>NUCLEOTIDE SEQUENCE [LARGE SCALE GENOMIC DNA]</scope>
    <source>
        <strain evidence="3">14028-0561.14</strain>
    </source>
</reference>
<dbReference type="AlphaFoldDB" id="A0A6P4IUI8"/>
<feature type="signal peptide" evidence="2">
    <location>
        <begin position="1"/>
        <end position="24"/>
    </location>
</feature>
<name>A0A6P4IUI8_DROKI</name>
<keyword evidence="3" id="KW-1185">Reference proteome</keyword>
<evidence type="ECO:0000256" key="1">
    <source>
        <dbReference type="SAM" id="MobiDB-lite"/>
    </source>
</evidence>
<accession>A0A6P4IUI8</accession>
<evidence type="ECO:0000256" key="2">
    <source>
        <dbReference type="SAM" id="SignalP"/>
    </source>
</evidence>
<feature type="chain" id="PRO_5027843611" evidence="2">
    <location>
        <begin position="25"/>
        <end position="190"/>
    </location>
</feature>
<feature type="compositionally biased region" description="Basic and acidic residues" evidence="1">
    <location>
        <begin position="103"/>
        <end position="112"/>
    </location>
</feature>
<evidence type="ECO:0000313" key="5">
    <source>
        <dbReference type="RefSeq" id="XP_070140012.1"/>
    </source>
</evidence>
<proteinExistence type="predicted"/>
<evidence type="ECO:0000313" key="4">
    <source>
        <dbReference type="RefSeq" id="XP_017027079.1"/>
    </source>
</evidence>
<dbReference type="Proteomes" id="UP001652661">
    <property type="component" value="Chromosome 2R"/>
</dbReference>
<dbReference type="OrthoDB" id="7859596at2759"/>
<dbReference type="RefSeq" id="XP_070140012.1">
    <property type="nucleotide sequence ID" value="XM_070283911.1"/>
</dbReference>
<feature type="region of interest" description="Disordered" evidence="1">
    <location>
        <begin position="76"/>
        <end position="151"/>
    </location>
</feature>
<organism evidence="3 4">
    <name type="scientific">Drosophila kikkawai</name>
    <name type="common">Fruit fly</name>
    <dbReference type="NCBI Taxonomy" id="30033"/>
    <lineage>
        <taxon>Eukaryota</taxon>
        <taxon>Metazoa</taxon>
        <taxon>Ecdysozoa</taxon>
        <taxon>Arthropoda</taxon>
        <taxon>Hexapoda</taxon>
        <taxon>Insecta</taxon>
        <taxon>Pterygota</taxon>
        <taxon>Neoptera</taxon>
        <taxon>Endopterygota</taxon>
        <taxon>Diptera</taxon>
        <taxon>Brachycera</taxon>
        <taxon>Muscomorpha</taxon>
        <taxon>Ephydroidea</taxon>
        <taxon>Drosophilidae</taxon>
        <taxon>Drosophila</taxon>
        <taxon>Sophophora</taxon>
    </lineage>
</organism>